<protein>
    <submittedName>
        <fullName evidence="1">Uncharacterized protein</fullName>
    </submittedName>
</protein>
<sequence length="94" mass="10022">MVFKFRPPRSLPPVICLCSQKVYKVQLLFFSMDLATSSSGLSGVWSSSLGLELLSGLDWAGSREEVAVVALRSVALGAACKLCHRCSRAADSAS</sequence>
<dbReference type="EMBL" id="BJWL01000401">
    <property type="protein sequence ID" value="GFS42557.1"/>
    <property type="molecule type" value="Genomic_DNA"/>
</dbReference>
<proteinExistence type="predicted"/>
<keyword evidence="2" id="KW-1185">Reference proteome</keyword>
<gene>
    <name evidence="1" type="ORF">Acr_00g0080530</name>
</gene>
<name>A0A7J0DUE7_9ERIC</name>
<evidence type="ECO:0000313" key="2">
    <source>
        <dbReference type="Proteomes" id="UP000585474"/>
    </source>
</evidence>
<accession>A0A7J0DUE7</accession>
<reference evidence="2" key="1">
    <citation type="submission" date="2019-07" db="EMBL/GenBank/DDBJ databases">
        <title>De Novo Assembly of kiwifruit Actinidia rufa.</title>
        <authorList>
            <person name="Sugita-Konishi S."/>
            <person name="Sato K."/>
            <person name="Mori E."/>
            <person name="Abe Y."/>
            <person name="Kisaki G."/>
            <person name="Hamano K."/>
            <person name="Suezawa K."/>
            <person name="Otani M."/>
            <person name="Fukuda T."/>
            <person name="Manabe T."/>
            <person name="Gomi K."/>
            <person name="Tabuchi M."/>
            <person name="Akimitsu K."/>
            <person name="Kataoka I."/>
        </authorList>
    </citation>
    <scope>NUCLEOTIDE SEQUENCE [LARGE SCALE GENOMIC DNA]</scope>
    <source>
        <strain evidence="2">cv. Fuchu</strain>
    </source>
</reference>
<evidence type="ECO:0000313" key="1">
    <source>
        <dbReference type="EMBL" id="GFS42557.1"/>
    </source>
</evidence>
<dbReference type="AlphaFoldDB" id="A0A7J0DUE7"/>
<dbReference type="Proteomes" id="UP000585474">
    <property type="component" value="Unassembled WGS sequence"/>
</dbReference>
<organism evidence="1 2">
    <name type="scientific">Actinidia rufa</name>
    <dbReference type="NCBI Taxonomy" id="165716"/>
    <lineage>
        <taxon>Eukaryota</taxon>
        <taxon>Viridiplantae</taxon>
        <taxon>Streptophyta</taxon>
        <taxon>Embryophyta</taxon>
        <taxon>Tracheophyta</taxon>
        <taxon>Spermatophyta</taxon>
        <taxon>Magnoliopsida</taxon>
        <taxon>eudicotyledons</taxon>
        <taxon>Gunneridae</taxon>
        <taxon>Pentapetalae</taxon>
        <taxon>asterids</taxon>
        <taxon>Ericales</taxon>
        <taxon>Actinidiaceae</taxon>
        <taxon>Actinidia</taxon>
    </lineage>
</organism>
<comment type="caution">
    <text evidence="1">The sequence shown here is derived from an EMBL/GenBank/DDBJ whole genome shotgun (WGS) entry which is preliminary data.</text>
</comment>